<proteinExistence type="predicted"/>
<dbReference type="Proteomes" id="UP000193642">
    <property type="component" value="Unassembled WGS sequence"/>
</dbReference>
<dbReference type="PANTHER" id="PTHR44013:SF1">
    <property type="entry name" value="ZINC-TYPE ALCOHOL DEHYDROGENASE-LIKE PROTEIN C16A3.02C"/>
    <property type="match status" value="1"/>
</dbReference>
<dbReference type="InterPro" id="IPR036291">
    <property type="entry name" value="NAD(P)-bd_dom_sf"/>
</dbReference>
<dbReference type="Gene3D" id="3.90.180.10">
    <property type="entry name" value="Medium-chain alcohol dehydrogenases, catalytic domain"/>
    <property type="match status" value="2"/>
</dbReference>
<organism evidence="2 3">
    <name type="scientific">Rhizoclosmatium globosum</name>
    <dbReference type="NCBI Taxonomy" id="329046"/>
    <lineage>
        <taxon>Eukaryota</taxon>
        <taxon>Fungi</taxon>
        <taxon>Fungi incertae sedis</taxon>
        <taxon>Chytridiomycota</taxon>
        <taxon>Chytridiomycota incertae sedis</taxon>
        <taxon>Chytridiomycetes</taxon>
        <taxon>Chytridiales</taxon>
        <taxon>Chytriomycetaceae</taxon>
        <taxon>Rhizoclosmatium</taxon>
    </lineage>
</organism>
<keyword evidence="3" id="KW-1185">Reference proteome</keyword>
<comment type="caution">
    <text evidence="2">The sequence shown here is derived from an EMBL/GenBank/DDBJ whole genome shotgun (WGS) entry which is preliminary data.</text>
</comment>
<dbReference type="InterPro" id="IPR052733">
    <property type="entry name" value="Chloroplast_QOR"/>
</dbReference>
<feature type="domain" description="Enoyl reductase (ER)" evidence="1">
    <location>
        <begin position="11"/>
        <end position="271"/>
    </location>
</feature>
<dbReference type="Gene3D" id="3.40.50.720">
    <property type="entry name" value="NAD(P)-binding Rossmann-like Domain"/>
    <property type="match status" value="1"/>
</dbReference>
<dbReference type="InterPro" id="IPR020843">
    <property type="entry name" value="ER"/>
</dbReference>
<evidence type="ECO:0000259" key="1">
    <source>
        <dbReference type="SMART" id="SM00829"/>
    </source>
</evidence>
<dbReference type="AlphaFoldDB" id="A0A1Y2B3L4"/>
<reference evidence="2 3" key="1">
    <citation type="submission" date="2016-07" db="EMBL/GenBank/DDBJ databases">
        <title>Pervasive Adenine N6-methylation of Active Genes in Fungi.</title>
        <authorList>
            <consortium name="DOE Joint Genome Institute"/>
            <person name="Mondo S.J."/>
            <person name="Dannebaum R.O."/>
            <person name="Kuo R.C."/>
            <person name="Labutti K."/>
            <person name="Haridas S."/>
            <person name="Kuo A."/>
            <person name="Salamov A."/>
            <person name="Ahrendt S.R."/>
            <person name="Lipzen A."/>
            <person name="Sullivan W."/>
            <person name="Andreopoulos W.B."/>
            <person name="Clum A."/>
            <person name="Lindquist E."/>
            <person name="Daum C."/>
            <person name="Ramamoorthy G.K."/>
            <person name="Gryganskyi A."/>
            <person name="Culley D."/>
            <person name="Magnuson J.K."/>
            <person name="James T.Y."/>
            <person name="O'Malley M.A."/>
            <person name="Stajich J.E."/>
            <person name="Spatafora J.W."/>
            <person name="Visel A."/>
            <person name="Grigoriev I.V."/>
        </authorList>
    </citation>
    <scope>NUCLEOTIDE SEQUENCE [LARGE SCALE GENOMIC DNA]</scope>
    <source>
        <strain evidence="2 3">JEL800</strain>
    </source>
</reference>
<gene>
    <name evidence="2" type="ORF">BCR33DRAFT_772493</name>
</gene>
<dbReference type="SMART" id="SM00829">
    <property type="entry name" value="PKS_ER"/>
    <property type="match status" value="1"/>
</dbReference>
<evidence type="ECO:0000313" key="3">
    <source>
        <dbReference type="Proteomes" id="UP000193642"/>
    </source>
</evidence>
<protein>
    <submittedName>
        <fullName evidence="2">GroES-like protein</fullName>
    </submittedName>
</protein>
<dbReference type="Pfam" id="PF13602">
    <property type="entry name" value="ADH_zinc_N_2"/>
    <property type="match status" value="1"/>
</dbReference>
<evidence type="ECO:0000313" key="2">
    <source>
        <dbReference type="EMBL" id="ORY29419.1"/>
    </source>
</evidence>
<sequence length="274" mass="29333">MKAFIIKQYGAPHEALSLVDLPLPTPKENEVTVRVHAVSLNALDWHLTRGDPYIVRFLTGFTRPKRDNWVAGSGFAGTVESIGASVTTFKVGDEVMADPGVDLGGLAEVAVVSHKDLCLKPANVRLRRRRRWIAKAAGAQVTAVCSARNIDLVKSLGADYAIDYAQENFTQLGTLLSPEGVIVQVGSLSPKGTLTNGLLSGAVAGLFTQKQKGQRIEGIMAKAGGKCLEQIKPLLEQGALKPPIFKTFTFEQAPDALVLQEEGHVAGKIVITVL</sequence>
<dbReference type="SUPFAM" id="SSF50129">
    <property type="entry name" value="GroES-like"/>
    <property type="match status" value="1"/>
</dbReference>
<dbReference type="InterPro" id="IPR013154">
    <property type="entry name" value="ADH-like_N"/>
</dbReference>
<accession>A0A1Y2B3L4</accession>
<dbReference type="CDD" id="cd08267">
    <property type="entry name" value="MDR1"/>
    <property type="match status" value="1"/>
</dbReference>
<dbReference type="GO" id="GO:0016491">
    <property type="term" value="F:oxidoreductase activity"/>
    <property type="evidence" value="ECO:0007669"/>
    <property type="project" value="InterPro"/>
</dbReference>
<dbReference type="STRING" id="329046.A0A1Y2B3L4"/>
<dbReference type="OrthoDB" id="201656at2759"/>
<dbReference type="EMBL" id="MCGO01000088">
    <property type="protein sequence ID" value="ORY29419.1"/>
    <property type="molecule type" value="Genomic_DNA"/>
</dbReference>
<name>A0A1Y2B3L4_9FUNG</name>
<dbReference type="Pfam" id="PF08240">
    <property type="entry name" value="ADH_N"/>
    <property type="match status" value="1"/>
</dbReference>
<dbReference type="PANTHER" id="PTHR44013">
    <property type="entry name" value="ZINC-TYPE ALCOHOL DEHYDROGENASE-LIKE PROTEIN C16A3.02C"/>
    <property type="match status" value="1"/>
</dbReference>
<dbReference type="SUPFAM" id="SSF51735">
    <property type="entry name" value="NAD(P)-binding Rossmann-fold domains"/>
    <property type="match status" value="1"/>
</dbReference>
<dbReference type="InterPro" id="IPR011032">
    <property type="entry name" value="GroES-like_sf"/>
</dbReference>